<dbReference type="SUPFAM" id="SSF52821">
    <property type="entry name" value="Rhodanese/Cell cycle control phosphatase"/>
    <property type="match status" value="1"/>
</dbReference>
<dbReference type="SUPFAM" id="SSF141066">
    <property type="entry name" value="ICP-like"/>
    <property type="match status" value="1"/>
</dbReference>
<dbReference type="InterPro" id="IPR018990">
    <property type="entry name" value="Prot_inh_I42_chagasin"/>
</dbReference>
<protein>
    <submittedName>
        <fullName evidence="4">Predicted secreted protein</fullName>
    </submittedName>
</protein>
<evidence type="ECO:0000256" key="2">
    <source>
        <dbReference type="ARBA" id="ARBA00022704"/>
    </source>
</evidence>
<dbReference type="InterPro" id="IPR001763">
    <property type="entry name" value="Rhodanese-like_dom"/>
</dbReference>
<gene>
    <name evidence="4" type="ORF">SAMN04487775_10736</name>
</gene>
<dbReference type="InterPro" id="IPR036331">
    <property type="entry name" value="Chagasin-like_sf"/>
</dbReference>
<evidence type="ECO:0000256" key="1">
    <source>
        <dbReference type="ARBA" id="ARBA00022690"/>
    </source>
</evidence>
<dbReference type="PROSITE" id="PS51257">
    <property type="entry name" value="PROKAR_LIPOPROTEIN"/>
    <property type="match status" value="1"/>
</dbReference>
<accession>A0A1I3LK03</accession>
<dbReference type="PANTHER" id="PTHR36530">
    <property type="entry name" value="INHIBITOR OF CYSTEINE PEPTIDASE"/>
    <property type="match status" value="1"/>
</dbReference>
<proteinExistence type="predicted"/>
<evidence type="ECO:0000259" key="3">
    <source>
        <dbReference type="PROSITE" id="PS50206"/>
    </source>
</evidence>
<dbReference type="Pfam" id="PF09394">
    <property type="entry name" value="Inhibitor_I42"/>
    <property type="match status" value="1"/>
</dbReference>
<organism evidence="4 5">
    <name type="scientific">Treponema bryantii</name>
    <dbReference type="NCBI Taxonomy" id="163"/>
    <lineage>
        <taxon>Bacteria</taxon>
        <taxon>Pseudomonadati</taxon>
        <taxon>Spirochaetota</taxon>
        <taxon>Spirochaetia</taxon>
        <taxon>Spirochaetales</taxon>
        <taxon>Treponemataceae</taxon>
        <taxon>Treponema</taxon>
    </lineage>
</organism>
<keyword evidence="1" id="KW-0646">Protease inhibitor</keyword>
<dbReference type="AlphaFoldDB" id="A0A1I3LK03"/>
<dbReference type="InterPro" id="IPR036873">
    <property type="entry name" value="Rhodanese-like_dom_sf"/>
</dbReference>
<keyword evidence="5" id="KW-1185">Reference proteome</keyword>
<evidence type="ECO:0000313" key="5">
    <source>
        <dbReference type="Proteomes" id="UP000182737"/>
    </source>
</evidence>
<feature type="domain" description="Rhodanese" evidence="3">
    <location>
        <begin position="149"/>
        <end position="173"/>
    </location>
</feature>
<keyword evidence="2" id="KW-0789">Thiol protease inhibitor</keyword>
<dbReference type="PROSITE" id="PS50206">
    <property type="entry name" value="RHODANESE_3"/>
    <property type="match status" value="1"/>
</dbReference>
<dbReference type="PROSITE" id="PS00380">
    <property type="entry name" value="RHODANESE_1"/>
    <property type="match status" value="1"/>
</dbReference>
<dbReference type="Gene3D" id="2.60.40.2020">
    <property type="match status" value="1"/>
</dbReference>
<sequence>MGREEKTKTIVILFLLSLIFAGCKSASFNSSEKILELRGNPTTGYTWIYTIGDESIIRVDEDIQYLGKEGMVGAPSLFTYTVRSLKQGNTNLKFEYKRPWEDKKAEEVRFFEVTVKENGKITMTEKKPEEEKLTYKSVSMAEGIKLMSKDSGFILLDVRRPEEFAAGHIPGAVQLTNESMTKENTVRP</sequence>
<dbReference type="GO" id="GO:0004792">
    <property type="term" value="F:thiosulfate-cyanide sulfurtransferase activity"/>
    <property type="evidence" value="ECO:0007669"/>
    <property type="project" value="InterPro"/>
</dbReference>
<dbReference type="EMBL" id="FORI01000007">
    <property type="protein sequence ID" value="SFI85119.1"/>
    <property type="molecule type" value="Genomic_DNA"/>
</dbReference>
<dbReference type="Gene3D" id="3.40.250.10">
    <property type="entry name" value="Rhodanese-like domain"/>
    <property type="match status" value="1"/>
</dbReference>
<dbReference type="OrthoDB" id="9800872at2"/>
<dbReference type="RefSeq" id="WP_074932214.1">
    <property type="nucleotide sequence ID" value="NZ_FORI01000007.1"/>
</dbReference>
<evidence type="ECO:0000313" key="4">
    <source>
        <dbReference type="EMBL" id="SFI85119.1"/>
    </source>
</evidence>
<dbReference type="InterPro" id="IPR001307">
    <property type="entry name" value="Thiosulphate_STrfase_CS"/>
</dbReference>
<dbReference type="GO" id="GO:0004869">
    <property type="term" value="F:cysteine-type endopeptidase inhibitor activity"/>
    <property type="evidence" value="ECO:0007669"/>
    <property type="project" value="UniProtKB-KW"/>
</dbReference>
<dbReference type="Proteomes" id="UP000182737">
    <property type="component" value="Unassembled WGS sequence"/>
</dbReference>
<reference evidence="5" key="1">
    <citation type="submission" date="2016-10" db="EMBL/GenBank/DDBJ databases">
        <authorList>
            <person name="Varghese N."/>
            <person name="Submissions S."/>
        </authorList>
    </citation>
    <scope>NUCLEOTIDE SEQUENCE [LARGE SCALE GENOMIC DNA]</scope>
    <source>
        <strain evidence="5">XBD1002</strain>
    </source>
</reference>
<dbReference type="CDD" id="cd00158">
    <property type="entry name" value="RHOD"/>
    <property type="match status" value="1"/>
</dbReference>
<name>A0A1I3LK03_9SPIR</name>
<dbReference type="PANTHER" id="PTHR36530:SF1">
    <property type="entry name" value="AMOEBIASIN-1"/>
    <property type="match status" value="1"/>
</dbReference>
<dbReference type="Pfam" id="PF00581">
    <property type="entry name" value="Rhodanese"/>
    <property type="match status" value="1"/>
</dbReference>
<dbReference type="InterPro" id="IPR052781">
    <property type="entry name" value="Cys_protease_inhibitor_I42"/>
</dbReference>